<gene>
    <name evidence="3" type="ORF">BN1723_004700</name>
</gene>
<feature type="domain" description="Glycosyl hydrolase family 13 catalytic" evidence="2">
    <location>
        <begin position="1"/>
        <end position="122"/>
    </location>
</feature>
<dbReference type="PANTHER" id="PTHR10357:SF222">
    <property type="entry name" value="MALTASE MALT (AFU_ORTHOLOGUE AFUA_8G07070)"/>
    <property type="match status" value="1"/>
</dbReference>
<evidence type="ECO:0000256" key="1">
    <source>
        <dbReference type="ARBA" id="ARBA00008061"/>
    </source>
</evidence>
<accession>A0A0G4N0T5</accession>
<dbReference type="Gene3D" id="3.20.20.80">
    <property type="entry name" value="Glycosidases"/>
    <property type="match status" value="1"/>
</dbReference>
<dbReference type="InterPro" id="IPR013780">
    <property type="entry name" value="Glyco_hydro_b"/>
</dbReference>
<dbReference type="Pfam" id="PF00128">
    <property type="entry name" value="Alpha-amylase"/>
    <property type="match status" value="1"/>
</dbReference>
<dbReference type="PANTHER" id="PTHR10357">
    <property type="entry name" value="ALPHA-AMYLASE FAMILY MEMBER"/>
    <property type="match status" value="1"/>
</dbReference>
<evidence type="ECO:0000313" key="3">
    <source>
        <dbReference type="EMBL" id="CRK40078.1"/>
    </source>
</evidence>
<dbReference type="GO" id="GO:0004575">
    <property type="term" value="F:sucrose alpha-glucosidase activity"/>
    <property type="evidence" value="ECO:0007669"/>
    <property type="project" value="TreeGrafter"/>
</dbReference>
<dbReference type="GO" id="GO:0000025">
    <property type="term" value="P:maltose catabolic process"/>
    <property type="evidence" value="ECO:0007669"/>
    <property type="project" value="TreeGrafter"/>
</dbReference>
<dbReference type="SUPFAM" id="SSF51445">
    <property type="entry name" value="(Trans)glycosidases"/>
    <property type="match status" value="1"/>
</dbReference>
<organism evidence="3 4">
    <name type="scientific">Verticillium longisporum</name>
    <name type="common">Verticillium dahliae var. longisporum</name>
    <dbReference type="NCBI Taxonomy" id="100787"/>
    <lineage>
        <taxon>Eukaryota</taxon>
        <taxon>Fungi</taxon>
        <taxon>Dikarya</taxon>
        <taxon>Ascomycota</taxon>
        <taxon>Pezizomycotina</taxon>
        <taxon>Sordariomycetes</taxon>
        <taxon>Hypocreomycetidae</taxon>
        <taxon>Glomerellales</taxon>
        <taxon>Plectosphaerellaceae</taxon>
        <taxon>Verticillium</taxon>
    </lineage>
</organism>
<evidence type="ECO:0000313" key="4">
    <source>
        <dbReference type="Proteomes" id="UP000045706"/>
    </source>
</evidence>
<proteinExistence type="inferred from homology"/>
<dbReference type="GO" id="GO:0004574">
    <property type="term" value="F:oligo-1,6-glucosidase activity"/>
    <property type="evidence" value="ECO:0007669"/>
    <property type="project" value="TreeGrafter"/>
</dbReference>
<dbReference type="EMBL" id="CVQI01031941">
    <property type="protein sequence ID" value="CRK40078.1"/>
    <property type="molecule type" value="Genomic_DNA"/>
</dbReference>
<reference evidence="4" key="1">
    <citation type="submission" date="2015-05" db="EMBL/GenBank/DDBJ databases">
        <authorList>
            <person name="Fogelqvist Johan"/>
        </authorList>
    </citation>
    <scope>NUCLEOTIDE SEQUENCE [LARGE SCALE GENOMIC DNA]</scope>
</reference>
<dbReference type="GO" id="GO:0033934">
    <property type="term" value="F:glucan 1,4-alpha-maltotriohydrolase activity"/>
    <property type="evidence" value="ECO:0007669"/>
    <property type="project" value="TreeGrafter"/>
</dbReference>
<dbReference type="InterPro" id="IPR017853">
    <property type="entry name" value="GH"/>
</dbReference>
<dbReference type="InterPro" id="IPR006047">
    <property type="entry name" value="GH13_cat_dom"/>
</dbReference>
<dbReference type="Gene3D" id="2.60.40.1180">
    <property type="entry name" value="Golgi alpha-mannosidase II"/>
    <property type="match status" value="1"/>
</dbReference>
<dbReference type="GO" id="GO:0004556">
    <property type="term" value="F:alpha-amylase activity"/>
    <property type="evidence" value="ECO:0007669"/>
    <property type="project" value="TreeGrafter"/>
</dbReference>
<feature type="non-terminal residue" evidence="3">
    <location>
        <position position="218"/>
    </location>
</feature>
<evidence type="ECO:0000259" key="2">
    <source>
        <dbReference type="Pfam" id="PF00128"/>
    </source>
</evidence>
<dbReference type="AlphaFoldDB" id="A0A0G4N0T5"/>
<name>A0A0G4N0T5_VERLO</name>
<protein>
    <recommendedName>
        <fullName evidence="2">Glycosyl hydrolase family 13 catalytic domain-containing protein</fullName>
    </recommendedName>
</protein>
<sequence>MTGTLFLYQGQEIGMTNMPAAWGVEEYKDIESSNFYAEACASGDEDKRAKTMHGLRIMARDHARIPFQWDDSPNAGFTSAEAKPWMRVHDEYKRINAAQQMADPNSILSFYRQMLRLRKHYKDVFVFGSHKLLEPEDEKVWKYVKQSPYTEQCRRALVVMNFSREERSVGDVAAALECEKGDVRLLVGTAGVEESSVDKSGWPVLGVWESRIYTNFEL</sequence>
<comment type="similarity">
    <text evidence="1">Belongs to the glycosyl hydrolase 13 family.</text>
</comment>
<dbReference type="GO" id="GO:0005987">
    <property type="term" value="P:sucrose catabolic process"/>
    <property type="evidence" value="ECO:0007669"/>
    <property type="project" value="TreeGrafter"/>
</dbReference>
<dbReference type="Proteomes" id="UP000045706">
    <property type="component" value="Unassembled WGS sequence"/>
</dbReference>